<proteinExistence type="predicted"/>
<comment type="caution">
    <text evidence="2">The sequence shown here is derived from an EMBL/GenBank/DDBJ whole genome shotgun (WGS) entry which is preliminary data.</text>
</comment>
<name>A0AAV8VJA3_9CUCU</name>
<dbReference type="EMBL" id="JANEYG010000076">
    <property type="protein sequence ID" value="KAJ8914224.1"/>
    <property type="molecule type" value="Genomic_DNA"/>
</dbReference>
<evidence type="ECO:0008006" key="4">
    <source>
        <dbReference type="Google" id="ProtNLM"/>
    </source>
</evidence>
<keyword evidence="1" id="KW-0233">DNA recombination</keyword>
<keyword evidence="3" id="KW-1185">Reference proteome</keyword>
<protein>
    <recommendedName>
        <fullName evidence="4">Tyr recombinase domain-containing protein</fullName>
    </recommendedName>
</protein>
<reference evidence="2 3" key="1">
    <citation type="journal article" date="2023" name="Insect Mol. Biol.">
        <title>Genome sequencing provides insights into the evolution of gene families encoding plant cell wall-degrading enzymes in longhorned beetles.</title>
        <authorList>
            <person name="Shin N.R."/>
            <person name="Okamura Y."/>
            <person name="Kirsch R."/>
            <person name="Pauchet Y."/>
        </authorList>
    </citation>
    <scope>NUCLEOTIDE SEQUENCE [LARGE SCALE GENOMIC DNA]</scope>
    <source>
        <strain evidence="2">EAD_L_NR</strain>
    </source>
</reference>
<dbReference type="GO" id="GO:0006310">
    <property type="term" value="P:DNA recombination"/>
    <property type="evidence" value="ECO:0007669"/>
    <property type="project" value="UniProtKB-KW"/>
</dbReference>
<feature type="non-terminal residue" evidence="2">
    <location>
        <position position="1"/>
    </location>
</feature>
<evidence type="ECO:0000313" key="3">
    <source>
        <dbReference type="Proteomes" id="UP001159042"/>
    </source>
</evidence>
<evidence type="ECO:0000313" key="2">
    <source>
        <dbReference type="EMBL" id="KAJ8914224.1"/>
    </source>
</evidence>
<dbReference type="InterPro" id="IPR011010">
    <property type="entry name" value="DNA_brk_join_enz"/>
</dbReference>
<accession>A0AAV8VJA3</accession>
<dbReference type="GO" id="GO:0003677">
    <property type="term" value="F:DNA binding"/>
    <property type="evidence" value="ECO:0007669"/>
    <property type="project" value="InterPro"/>
</dbReference>
<dbReference type="Gene3D" id="1.10.443.10">
    <property type="entry name" value="Intergrase catalytic core"/>
    <property type="match status" value="1"/>
</dbReference>
<dbReference type="GO" id="GO:0015074">
    <property type="term" value="P:DNA integration"/>
    <property type="evidence" value="ECO:0007669"/>
    <property type="project" value="InterPro"/>
</dbReference>
<dbReference type="SUPFAM" id="SSF56349">
    <property type="entry name" value="DNA breaking-rejoining enzymes"/>
    <property type="match status" value="1"/>
</dbReference>
<dbReference type="InterPro" id="IPR013762">
    <property type="entry name" value="Integrase-like_cat_sf"/>
</dbReference>
<dbReference type="AlphaFoldDB" id="A0AAV8VJA3"/>
<organism evidence="2 3">
    <name type="scientific">Exocentrus adspersus</name>
    <dbReference type="NCBI Taxonomy" id="1586481"/>
    <lineage>
        <taxon>Eukaryota</taxon>
        <taxon>Metazoa</taxon>
        <taxon>Ecdysozoa</taxon>
        <taxon>Arthropoda</taxon>
        <taxon>Hexapoda</taxon>
        <taxon>Insecta</taxon>
        <taxon>Pterygota</taxon>
        <taxon>Neoptera</taxon>
        <taxon>Endopterygota</taxon>
        <taxon>Coleoptera</taxon>
        <taxon>Polyphaga</taxon>
        <taxon>Cucujiformia</taxon>
        <taxon>Chrysomeloidea</taxon>
        <taxon>Cerambycidae</taxon>
        <taxon>Lamiinae</taxon>
        <taxon>Acanthocinini</taxon>
        <taxon>Exocentrus</taxon>
    </lineage>
</organism>
<gene>
    <name evidence="2" type="ORF">NQ315_003587</name>
</gene>
<evidence type="ECO:0000256" key="1">
    <source>
        <dbReference type="ARBA" id="ARBA00023172"/>
    </source>
</evidence>
<dbReference type="Proteomes" id="UP001159042">
    <property type="component" value="Unassembled WGS sequence"/>
</dbReference>
<sequence length="246" mass="28028">AEEAITELLPTKSRKVYEKSYEDLVTWCRAWCNLKKVLDEMNENVFLAYFNEKSKTVRASTIWANYSMLKSMVIIKNNIDISQYSKLKAFLKRKNDGYKPKKSKVLTVEQVDQFLSQAPDDQFLMVKVALIVGVAGACRGNELLQLSINDVTDLGSSILVNINNTKNNIDRTFLIKNAPKNPIDFIQVYRKYMTTKNTSHSRFLVQYKHGRCTTQPIGKNTFGKLPQTIATPLIPKGLKVPLQSLK</sequence>